<reference evidence="2" key="2">
    <citation type="submission" date="2018-07" db="EMBL/GenBank/DDBJ databases">
        <authorList>
            <consortium name="NCBI Pathogen Detection Project"/>
        </authorList>
    </citation>
    <scope>NUCLEOTIDE SEQUENCE</scope>
    <source>
        <strain evidence="2">10-1049</strain>
    </source>
</reference>
<accession>A0A732D6Q1</accession>
<evidence type="ECO:0000256" key="1">
    <source>
        <dbReference type="ARBA" id="ARBA00001966"/>
    </source>
</evidence>
<comment type="caution">
    <text evidence="2">The sequence shown here is derived from an EMBL/GenBank/DDBJ whole genome shotgun (WGS) entry which is preliminary data.</text>
</comment>
<dbReference type="EMBL" id="DAASCL010000124">
    <property type="protein sequence ID" value="HAE4980147.1"/>
    <property type="molecule type" value="Genomic_DNA"/>
</dbReference>
<name>A0A732D6Q1_SALDU</name>
<comment type="cofactor">
    <cofactor evidence="1">
        <name>[4Fe-4S] cluster</name>
        <dbReference type="ChEBI" id="CHEBI:49883"/>
    </cofactor>
</comment>
<feature type="non-terminal residue" evidence="2">
    <location>
        <position position="203"/>
    </location>
</feature>
<dbReference type="InterPro" id="IPR058240">
    <property type="entry name" value="rSAM_sf"/>
</dbReference>
<sequence>MINNAWKKGMMTNEPSILCVINPKVSGKEIYRHFVDDLECKSFDLLIPDENHDTCKNTKAVGVYLNEAVDEFFNDSNKEIEVRIIATHMKSLMLKEFTPVIGISKGDINSAVFVITSEGDIYIDDALRVTNDILFTPIGNLDGVVFKDLLESWQLKQYMNINNTLPRPCYDCIWKNSCFGGRALNRYSKTNRFDNKTVFCDSM</sequence>
<evidence type="ECO:0000313" key="2">
    <source>
        <dbReference type="EMBL" id="HAE4980147.1"/>
    </source>
</evidence>
<protein>
    <submittedName>
        <fullName evidence="2">XyeB family radical SAM/SPASM peptide maturase</fullName>
    </submittedName>
</protein>
<gene>
    <name evidence="2" type="ORF">G4G51_004828</name>
</gene>
<dbReference type="Gene3D" id="3.20.20.70">
    <property type="entry name" value="Aldolase class I"/>
    <property type="match status" value="1"/>
</dbReference>
<dbReference type="AlphaFoldDB" id="A0A732D6Q1"/>
<dbReference type="SUPFAM" id="SSF102114">
    <property type="entry name" value="Radical SAM enzymes"/>
    <property type="match status" value="1"/>
</dbReference>
<organism evidence="2">
    <name type="scientific">Salmonella dublin</name>
    <dbReference type="NCBI Taxonomy" id="98360"/>
    <lineage>
        <taxon>Bacteria</taxon>
        <taxon>Pseudomonadati</taxon>
        <taxon>Pseudomonadota</taxon>
        <taxon>Gammaproteobacteria</taxon>
        <taxon>Enterobacterales</taxon>
        <taxon>Enterobacteriaceae</taxon>
        <taxon>Salmonella</taxon>
    </lineage>
</organism>
<reference evidence="2" key="1">
    <citation type="journal article" date="2018" name="Genome Biol.">
        <title>SKESA: strategic k-mer extension for scrupulous assemblies.</title>
        <authorList>
            <person name="Souvorov A."/>
            <person name="Agarwala R."/>
            <person name="Lipman D.J."/>
        </authorList>
    </citation>
    <scope>NUCLEOTIDE SEQUENCE</scope>
    <source>
        <strain evidence="2">10-1049</strain>
    </source>
</reference>
<dbReference type="InterPro" id="IPR013785">
    <property type="entry name" value="Aldolase_TIM"/>
</dbReference>
<proteinExistence type="predicted"/>